<keyword evidence="2" id="KW-1185">Reference proteome</keyword>
<dbReference type="EMBL" id="BAAAZA010000063">
    <property type="protein sequence ID" value="GAA3906092.1"/>
    <property type="molecule type" value="Genomic_DNA"/>
</dbReference>
<dbReference type="Proteomes" id="UP001501563">
    <property type="component" value="Unassembled WGS sequence"/>
</dbReference>
<organism evidence="1 2">
    <name type="scientific">Streptomyces lannensis</name>
    <dbReference type="NCBI Taxonomy" id="766498"/>
    <lineage>
        <taxon>Bacteria</taxon>
        <taxon>Bacillati</taxon>
        <taxon>Actinomycetota</taxon>
        <taxon>Actinomycetes</taxon>
        <taxon>Kitasatosporales</taxon>
        <taxon>Streptomycetaceae</taxon>
        <taxon>Streptomyces</taxon>
    </lineage>
</organism>
<sequence length="66" mass="8025">MLSHLNIQTTRGYVAVVDDDIIRHYQEHLRRRHQVRPEGEYLETTNQEWDAFEEHFDRRKVELGSC</sequence>
<evidence type="ECO:0008006" key="3">
    <source>
        <dbReference type="Google" id="ProtNLM"/>
    </source>
</evidence>
<evidence type="ECO:0000313" key="1">
    <source>
        <dbReference type="EMBL" id="GAA3906092.1"/>
    </source>
</evidence>
<protein>
    <recommendedName>
        <fullName evidence="3">Integrase</fullName>
    </recommendedName>
</protein>
<accession>A0ABP7LRT8</accession>
<comment type="caution">
    <text evidence="1">The sequence shown here is derived from an EMBL/GenBank/DDBJ whole genome shotgun (WGS) entry which is preliminary data.</text>
</comment>
<dbReference type="RefSeq" id="WP_234381264.1">
    <property type="nucleotide sequence ID" value="NZ_BAAAZA010000063.1"/>
</dbReference>
<gene>
    <name evidence="1" type="ORF">GCM10022207_89430</name>
</gene>
<evidence type="ECO:0000313" key="2">
    <source>
        <dbReference type="Proteomes" id="UP001501563"/>
    </source>
</evidence>
<proteinExistence type="predicted"/>
<name>A0ABP7LRT8_9ACTN</name>
<reference evidence="2" key="1">
    <citation type="journal article" date="2019" name="Int. J. Syst. Evol. Microbiol.">
        <title>The Global Catalogue of Microorganisms (GCM) 10K type strain sequencing project: providing services to taxonomists for standard genome sequencing and annotation.</title>
        <authorList>
            <consortium name="The Broad Institute Genomics Platform"/>
            <consortium name="The Broad Institute Genome Sequencing Center for Infectious Disease"/>
            <person name="Wu L."/>
            <person name="Ma J."/>
        </authorList>
    </citation>
    <scope>NUCLEOTIDE SEQUENCE [LARGE SCALE GENOMIC DNA]</scope>
    <source>
        <strain evidence="2">JCM 16578</strain>
    </source>
</reference>